<name>A0A2S0VQL2_9ALTE</name>
<dbReference type="RefSeq" id="WP_108602568.1">
    <property type="nucleotide sequence ID" value="NZ_CP026604.1"/>
</dbReference>
<dbReference type="AlphaFoldDB" id="A0A2S0VQL2"/>
<dbReference type="CDD" id="cd10936">
    <property type="entry name" value="CE4_DAC2"/>
    <property type="match status" value="1"/>
</dbReference>
<dbReference type="OrthoDB" id="9784811at2"/>
<organism evidence="2 3">
    <name type="scientific">Saccharobesus litoralis</name>
    <dbReference type="NCBI Taxonomy" id="2172099"/>
    <lineage>
        <taxon>Bacteria</taxon>
        <taxon>Pseudomonadati</taxon>
        <taxon>Pseudomonadota</taxon>
        <taxon>Gammaproteobacteria</taxon>
        <taxon>Alteromonadales</taxon>
        <taxon>Alteromonadaceae</taxon>
        <taxon>Saccharobesus</taxon>
    </lineage>
</organism>
<dbReference type="PANTHER" id="PTHR30105">
    <property type="entry name" value="UNCHARACTERIZED YIBQ-RELATED"/>
    <property type="match status" value="1"/>
</dbReference>
<dbReference type="Proteomes" id="UP000244441">
    <property type="component" value="Chromosome"/>
</dbReference>
<feature type="signal peptide" evidence="1">
    <location>
        <begin position="1"/>
        <end position="19"/>
    </location>
</feature>
<dbReference type="KEGG" id="cate:C2869_08720"/>
<reference evidence="2 3" key="1">
    <citation type="submission" date="2018-01" db="EMBL/GenBank/DDBJ databases">
        <title>Genome sequence of a Cantenovulum-like bacteria.</title>
        <authorList>
            <person name="Tan W.R."/>
            <person name="Lau N.-S."/>
            <person name="Go F."/>
            <person name="Amirul A.-A.A."/>
        </authorList>
    </citation>
    <scope>NUCLEOTIDE SEQUENCE [LARGE SCALE GENOMIC DNA]</scope>
    <source>
        <strain evidence="2 3">CCB-QB4</strain>
    </source>
</reference>
<protein>
    <recommendedName>
        <fullName evidence="4">Divergent polysaccharide deacetylase family protein</fullName>
    </recommendedName>
</protein>
<keyword evidence="3" id="KW-1185">Reference proteome</keyword>
<dbReference type="PANTHER" id="PTHR30105:SF2">
    <property type="entry name" value="DIVERGENT POLYSACCHARIDE DEACETYLASE SUPERFAMILY"/>
    <property type="match status" value="1"/>
</dbReference>
<dbReference type="InterPro" id="IPR011330">
    <property type="entry name" value="Glyco_hydro/deAcase_b/a-brl"/>
</dbReference>
<dbReference type="Pfam" id="PF04748">
    <property type="entry name" value="Polysacc_deac_2"/>
    <property type="match status" value="1"/>
</dbReference>
<dbReference type="GO" id="GO:0005975">
    <property type="term" value="P:carbohydrate metabolic process"/>
    <property type="evidence" value="ECO:0007669"/>
    <property type="project" value="InterPro"/>
</dbReference>
<sequence length="246" mass="27358">MTKFCITLLLSFACLFSHAATIAIIIDDVGNSQHDQQVLQLPNEVTISVLAHTPHGKSIAKQAGLANREVMLHLPMEALSGKRLGPGAIVSDMSANAIQQQLLSSLNELPNAVGVNNHMGSKLTQMREPMLALMQSLKKQDLYFVDSRTTKYTVAETVAKEQGVKHYRRHVFLDSIRTEAFVSRQLKYLVQRAKKHGYAVAIGHPYPQTMKVLFNELPKLQSQVKIQRMSQMPLAKQKPSAYAANL</sequence>
<evidence type="ECO:0000313" key="2">
    <source>
        <dbReference type="EMBL" id="AWB66505.1"/>
    </source>
</evidence>
<keyword evidence="1" id="KW-0732">Signal</keyword>
<dbReference type="EMBL" id="CP026604">
    <property type="protein sequence ID" value="AWB66505.1"/>
    <property type="molecule type" value="Genomic_DNA"/>
</dbReference>
<proteinExistence type="predicted"/>
<dbReference type="Gene3D" id="3.20.20.370">
    <property type="entry name" value="Glycoside hydrolase/deacetylase"/>
    <property type="match status" value="1"/>
</dbReference>
<feature type="chain" id="PRO_5015392168" description="Divergent polysaccharide deacetylase family protein" evidence="1">
    <location>
        <begin position="20"/>
        <end position="246"/>
    </location>
</feature>
<evidence type="ECO:0000313" key="3">
    <source>
        <dbReference type="Proteomes" id="UP000244441"/>
    </source>
</evidence>
<gene>
    <name evidence="2" type="ORF">C2869_08720</name>
</gene>
<dbReference type="SUPFAM" id="SSF88713">
    <property type="entry name" value="Glycoside hydrolase/deacetylase"/>
    <property type="match status" value="1"/>
</dbReference>
<accession>A0A2S0VQL2</accession>
<evidence type="ECO:0008006" key="4">
    <source>
        <dbReference type="Google" id="ProtNLM"/>
    </source>
</evidence>
<dbReference type="InterPro" id="IPR006837">
    <property type="entry name" value="Divergent_DAC"/>
</dbReference>
<evidence type="ECO:0000256" key="1">
    <source>
        <dbReference type="SAM" id="SignalP"/>
    </source>
</evidence>